<comment type="cofactor">
    <cofactor evidence="1">
        <name>L-ascorbate</name>
        <dbReference type="ChEBI" id="CHEBI:38290"/>
    </cofactor>
</comment>
<keyword evidence="2" id="KW-0223">Dioxygenase</keyword>
<dbReference type="RefSeq" id="XP_002955656.1">
    <property type="nucleotide sequence ID" value="XM_002955610.1"/>
</dbReference>
<evidence type="ECO:0000313" key="6">
    <source>
        <dbReference type="EMBL" id="EFJ43296.1"/>
    </source>
</evidence>
<dbReference type="GO" id="GO:0016705">
    <property type="term" value="F:oxidoreductase activity, acting on paired donors, with incorporation or reduction of molecular oxygen"/>
    <property type="evidence" value="ECO:0007669"/>
    <property type="project" value="InterPro"/>
</dbReference>
<dbReference type="PANTHER" id="PTHR34496:SF9">
    <property type="entry name" value="[SKP1-PROTEIN]-HYDROXYPROLINE N-ACETYLGLUCOSAMINYLTRANSFERASE"/>
    <property type="match status" value="1"/>
</dbReference>
<evidence type="ECO:0000259" key="5">
    <source>
        <dbReference type="SMART" id="SM00702"/>
    </source>
</evidence>
<evidence type="ECO:0000313" key="7">
    <source>
        <dbReference type="Proteomes" id="UP000001058"/>
    </source>
</evidence>
<feature type="compositionally biased region" description="Basic and acidic residues" evidence="4">
    <location>
        <begin position="556"/>
        <end position="569"/>
    </location>
</feature>
<dbReference type="SUPFAM" id="SSF53448">
    <property type="entry name" value="Nucleotide-diphospho-sugar transferases"/>
    <property type="match status" value="1"/>
</dbReference>
<dbReference type="GO" id="GO:0051213">
    <property type="term" value="F:dioxygenase activity"/>
    <property type="evidence" value="ECO:0007669"/>
    <property type="project" value="UniProtKB-KW"/>
</dbReference>
<dbReference type="InterPro" id="IPR006620">
    <property type="entry name" value="Pro_4_hyd_alph"/>
</dbReference>
<dbReference type="GO" id="GO:0031418">
    <property type="term" value="F:L-ascorbic acid binding"/>
    <property type="evidence" value="ECO:0007669"/>
    <property type="project" value="InterPro"/>
</dbReference>
<sequence length="748" mass="80279">MDLTERINLLPDTVRRQILQAVCGNSSSPHTTTPPDARPVAVNHAKDLSRHVEALRSKSSLPAHGILPEIRLTAGVCIVDDFIPQKHVKEALVCAQQALSEGAQQAAIGGALPLASAGRQVDTASRGDIMRWLRPCEEVSSGRGPLAALLERMEALRSQLERQGYSVGGRPTFQLASYPGGGTRYVRHCDASLSCPTRTLTAIVYLNEPYWEPQVDGGCLTLYNVPYTGPLRGCGLAMGEPATVVAPLGGRLVVFESHLSHEVLPTFRNRLWGWLGSWLGWLVQRNAWHCTMTVSSLFSQADHPERVRVGVVWQIDANTESSFAAVAGSRTHPDWLSQVVMWVGVRQVVLPYQDAEGPCKARALAQSLWSGEEFVLQLDSHMRMIRGWDTACIQQLEAAEKMSTTGKAVLSTYPLGYSGAGAAASVPDEASAPATLLCANSFGPDGFLRTMGRVLRQRPAAPLPTYFWAAGLSFTRARWLQEVPYCLHLPHLFFGEESYMLARMWTRGWDVFAPAVPLAFHQWERSARQHTYQRDLMGGRGQVSKGRQQGQGQGTEARERHEQEEKGEQVEQVQAGGAVLGSARSDRESESGEDWVVTAGAPGNGTAAATTAACPRLLAATSEAAAAAARQRSQSRVLYVLRSGAKASPTAAASALAADALVGVADGTTLHGVGLKAFDVAAAIASSGRRDVGGEGDSKDGWAVGQVWGLGTERSLAELAEASGVDYTARVVSARAKWGGLSESAFQA</sequence>
<dbReference type="Pfam" id="PF13640">
    <property type="entry name" value="2OG-FeII_Oxy_3"/>
    <property type="match status" value="1"/>
</dbReference>
<keyword evidence="7" id="KW-1185">Reference proteome</keyword>
<dbReference type="InParanoid" id="D8UAD7"/>
<dbReference type="EMBL" id="GL378374">
    <property type="protein sequence ID" value="EFJ43296.1"/>
    <property type="molecule type" value="Genomic_DNA"/>
</dbReference>
<evidence type="ECO:0000256" key="4">
    <source>
        <dbReference type="SAM" id="MobiDB-lite"/>
    </source>
</evidence>
<proteinExistence type="predicted"/>
<dbReference type="InterPro" id="IPR029044">
    <property type="entry name" value="Nucleotide-diphossugar_trans"/>
</dbReference>
<feature type="region of interest" description="Disordered" evidence="4">
    <location>
        <begin position="538"/>
        <end position="575"/>
    </location>
</feature>
<dbReference type="SMART" id="SM00702">
    <property type="entry name" value="P4Hc"/>
    <property type="match status" value="1"/>
</dbReference>
<feature type="domain" description="Prolyl 4-hydroxylase alpha subunit" evidence="5">
    <location>
        <begin position="74"/>
        <end position="283"/>
    </location>
</feature>
<organism evidence="7">
    <name type="scientific">Volvox carteri f. nagariensis</name>
    <dbReference type="NCBI Taxonomy" id="3068"/>
    <lineage>
        <taxon>Eukaryota</taxon>
        <taxon>Viridiplantae</taxon>
        <taxon>Chlorophyta</taxon>
        <taxon>core chlorophytes</taxon>
        <taxon>Chlorophyceae</taxon>
        <taxon>CS clade</taxon>
        <taxon>Chlamydomonadales</taxon>
        <taxon>Volvocaceae</taxon>
        <taxon>Volvox</taxon>
    </lineage>
</organism>
<dbReference type="KEGG" id="vcn:VOLCADRAFT_96541"/>
<reference evidence="6 7" key="1">
    <citation type="journal article" date="2010" name="Science">
        <title>Genomic analysis of organismal complexity in the multicellular green alga Volvox carteri.</title>
        <authorList>
            <person name="Prochnik S.E."/>
            <person name="Umen J."/>
            <person name="Nedelcu A.M."/>
            <person name="Hallmann A."/>
            <person name="Miller S.M."/>
            <person name="Nishii I."/>
            <person name="Ferris P."/>
            <person name="Kuo A."/>
            <person name="Mitros T."/>
            <person name="Fritz-Laylin L.K."/>
            <person name="Hellsten U."/>
            <person name="Chapman J."/>
            <person name="Simakov O."/>
            <person name="Rensing S.A."/>
            <person name="Terry A."/>
            <person name="Pangilinan J."/>
            <person name="Kapitonov V."/>
            <person name="Jurka J."/>
            <person name="Salamov A."/>
            <person name="Shapiro H."/>
            <person name="Schmutz J."/>
            <person name="Grimwood J."/>
            <person name="Lindquist E."/>
            <person name="Lucas S."/>
            <person name="Grigoriev I.V."/>
            <person name="Schmitt R."/>
            <person name="Kirk D."/>
            <person name="Rokhsar D.S."/>
        </authorList>
    </citation>
    <scope>NUCLEOTIDE SEQUENCE [LARGE SCALE GENOMIC DNA]</scope>
    <source>
        <strain evidence="7">f. Nagariensis / Eve</strain>
    </source>
</reference>
<evidence type="ECO:0000256" key="2">
    <source>
        <dbReference type="ARBA" id="ARBA00022964"/>
    </source>
</evidence>
<dbReference type="eggNOG" id="KOG3710">
    <property type="taxonomic scope" value="Eukaryota"/>
</dbReference>
<dbReference type="GO" id="GO:0005506">
    <property type="term" value="F:iron ion binding"/>
    <property type="evidence" value="ECO:0007669"/>
    <property type="project" value="InterPro"/>
</dbReference>
<name>D8UAD7_VOLCA</name>
<dbReference type="PANTHER" id="PTHR34496">
    <property type="entry name" value="GLCNAC TRANSFERASE-RELATED"/>
    <property type="match status" value="1"/>
</dbReference>
<dbReference type="Proteomes" id="UP000001058">
    <property type="component" value="Unassembled WGS sequence"/>
</dbReference>
<keyword evidence="3" id="KW-0560">Oxidoreductase</keyword>
<dbReference type="InterPro" id="IPR044862">
    <property type="entry name" value="Pro_4_hyd_alph_FE2OG_OXY"/>
</dbReference>
<dbReference type="GeneID" id="9617417"/>
<dbReference type="InterPro" id="IPR021067">
    <property type="entry name" value="Glycosyltransferase"/>
</dbReference>
<dbReference type="Pfam" id="PF11397">
    <property type="entry name" value="GlcNAc"/>
    <property type="match status" value="1"/>
</dbReference>
<accession>D8UAD7</accession>
<protein>
    <recommendedName>
        <fullName evidence="5">Prolyl 4-hydroxylase alpha subunit domain-containing protein</fullName>
    </recommendedName>
</protein>
<dbReference type="STRING" id="3068.D8UAD7"/>
<evidence type="ECO:0000256" key="1">
    <source>
        <dbReference type="ARBA" id="ARBA00001961"/>
    </source>
</evidence>
<dbReference type="OrthoDB" id="76265at2759"/>
<dbReference type="Gene3D" id="2.60.120.620">
    <property type="entry name" value="q2cbj1_9rhob like domain"/>
    <property type="match status" value="1"/>
</dbReference>
<evidence type="ECO:0000256" key="3">
    <source>
        <dbReference type="ARBA" id="ARBA00023002"/>
    </source>
</evidence>
<dbReference type="AlphaFoldDB" id="D8UAD7"/>
<gene>
    <name evidence="6" type="ORF">VOLCADRAFT_96541</name>
</gene>